<dbReference type="Proteomes" id="UP000057820">
    <property type="component" value="Chromosome 1"/>
</dbReference>
<protein>
    <submittedName>
        <fullName evidence="1">Predicted phosphoesterase or phosphohydrolase</fullName>
    </submittedName>
</protein>
<name>A0A0H5NEV0_NOCFR</name>
<dbReference type="GO" id="GO:0016787">
    <property type="term" value="F:hydrolase activity"/>
    <property type="evidence" value="ECO:0007669"/>
    <property type="project" value="UniProtKB-KW"/>
</dbReference>
<dbReference type="RefSeq" id="WP_060589937.1">
    <property type="nucleotide sequence ID" value="NZ_CP031418.1"/>
</dbReference>
<dbReference type="InterPro" id="IPR029052">
    <property type="entry name" value="Metallo-depent_PP-like"/>
</dbReference>
<dbReference type="KEGG" id="nfr:ERS450000_00264"/>
<dbReference type="Gene3D" id="3.60.21.10">
    <property type="match status" value="1"/>
</dbReference>
<evidence type="ECO:0000313" key="2">
    <source>
        <dbReference type="Proteomes" id="UP000057820"/>
    </source>
</evidence>
<accession>A0A0H5NEV0</accession>
<reference evidence="2" key="1">
    <citation type="submission" date="2015-03" db="EMBL/GenBank/DDBJ databases">
        <authorList>
            <consortium name="Pathogen Informatics"/>
        </authorList>
    </citation>
    <scope>NUCLEOTIDE SEQUENCE [LARGE SCALE GENOMIC DNA]</scope>
    <source>
        <strain evidence="2">NCTC11134</strain>
    </source>
</reference>
<keyword evidence="1" id="KW-0378">Hydrolase</keyword>
<dbReference type="AlphaFoldDB" id="A0A0H5NEV0"/>
<sequence>MSAVWFTSDLHIGHTNVARSRAFRDVADHDQALAESWDRLIGPRDQVWVLGDISLGGHRAEAAALQWILGRPGIKHLVTGNHDGCHPMHREAHREQRVYLEAFASVQQTAVRRINGHRVLLSHFPFRDDPDGDHTPEIRYPEWRMPDTGQWLLHGHTHSPLPIRGRQIHVGVDAHGLRPVPLAWIENHVRPATSADPNHPQKD</sequence>
<proteinExistence type="predicted"/>
<gene>
    <name evidence="1" type="ORF">ERS450000_00264</name>
</gene>
<evidence type="ECO:0000313" key="1">
    <source>
        <dbReference type="EMBL" id="CRY73687.1"/>
    </source>
</evidence>
<dbReference type="EMBL" id="LN868938">
    <property type="protein sequence ID" value="CRY73687.1"/>
    <property type="molecule type" value="Genomic_DNA"/>
</dbReference>
<organism evidence="1 2">
    <name type="scientific">Nocardia farcinica</name>
    <dbReference type="NCBI Taxonomy" id="37329"/>
    <lineage>
        <taxon>Bacteria</taxon>
        <taxon>Bacillati</taxon>
        <taxon>Actinomycetota</taxon>
        <taxon>Actinomycetes</taxon>
        <taxon>Mycobacteriales</taxon>
        <taxon>Nocardiaceae</taxon>
        <taxon>Nocardia</taxon>
    </lineage>
</organism>
<dbReference type="SUPFAM" id="SSF56300">
    <property type="entry name" value="Metallo-dependent phosphatases"/>
    <property type="match status" value="1"/>
</dbReference>